<dbReference type="PROSITE" id="PS00059">
    <property type="entry name" value="ADH_ZINC"/>
    <property type="match status" value="1"/>
</dbReference>
<dbReference type="InterPro" id="IPR011032">
    <property type="entry name" value="GroES-like_sf"/>
</dbReference>
<dbReference type="InterPro" id="IPR020843">
    <property type="entry name" value="ER"/>
</dbReference>
<keyword evidence="3 6" id="KW-0560">Oxidoreductase</keyword>
<keyword evidence="1 4" id="KW-0479">Metal-binding</keyword>
<dbReference type="InterPro" id="IPR002328">
    <property type="entry name" value="ADH_Zn_CS"/>
</dbReference>
<dbReference type="Pfam" id="PF00107">
    <property type="entry name" value="ADH_zinc_N"/>
    <property type="match status" value="1"/>
</dbReference>
<organism evidence="6 7">
    <name type="scientific">Sporomusa acidovorans (strain ATCC 49682 / DSM 3132 / Mol)</name>
    <dbReference type="NCBI Taxonomy" id="1123286"/>
    <lineage>
        <taxon>Bacteria</taxon>
        <taxon>Bacillati</taxon>
        <taxon>Bacillota</taxon>
        <taxon>Negativicutes</taxon>
        <taxon>Selenomonadales</taxon>
        <taxon>Sporomusaceae</taxon>
        <taxon>Sporomusa</taxon>
    </lineage>
</organism>
<comment type="cofactor">
    <cofactor evidence="4">
        <name>Zn(2+)</name>
        <dbReference type="ChEBI" id="CHEBI:29105"/>
    </cofactor>
</comment>
<accession>A0ABZ3J233</accession>
<evidence type="ECO:0000256" key="3">
    <source>
        <dbReference type="ARBA" id="ARBA00023002"/>
    </source>
</evidence>
<evidence type="ECO:0000256" key="4">
    <source>
        <dbReference type="RuleBase" id="RU361277"/>
    </source>
</evidence>
<dbReference type="RefSeq" id="WP_093797197.1">
    <property type="nucleotide sequence ID" value="NZ_CP155571.1"/>
</dbReference>
<feature type="domain" description="Enoyl reductase (ER)" evidence="5">
    <location>
        <begin position="16"/>
        <end position="345"/>
    </location>
</feature>
<proteinExistence type="inferred from homology"/>
<reference evidence="6" key="1">
    <citation type="submission" date="2024-05" db="EMBL/GenBank/DDBJ databases">
        <title>Isolation and characterization of Sporomusa carbonis sp. nov., a carboxydotrophic hydrogenogen in the genus of Sporomusa isolated from a charcoal burning pile.</title>
        <authorList>
            <person name="Boeer T."/>
            <person name="Rosenbaum F."/>
            <person name="Eysell L."/>
            <person name="Mueller V."/>
            <person name="Daniel R."/>
            <person name="Poehlein A."/>
        </authorList>
    </citation>
    <scope>NUCLEOTIDE SEQUENCE [LARGE SCALE GENOMIC DNA]</scope>
    <source>
        <strain evidence="6">DSM 3132</strain>
    </source>
</reference>
<protein>
    <submittedName>
        <fullName evidence="6">L-threonine 3-dehydrogenase</fullName>
        <ecNumber evidence="6">1.1.1.103</ecNumber>
    </submittedName>
</protein>
<evidence type="ECO:0000259" key="5">
    <source>
        <dbReference type="SMART" id="SM00829"/>
    </source>
</evidence>
<dbReference type="SUPFAM" id="SSF50129">
    <property type="entry name" value="GroES-like"/>
    <property type="match status" value="1"/>
</dbReference>
<keyword evidence="2 4" id="KW-0862">Zinc</keyword>
<gene>
    <name evidence="6" type="primary">tdh_2</name>
    <name evidence="6" type="ORF">SPACI_022470</name>
</gene>
<dbReference type="PANTHER" id="PTHR43401:SF2">
    <property type="entry name" value="L-THREONINE 3-DEHYDROGENASE"/>
    <property type="match status" value="1"/>
</dbReference>
<dbReference type="NCBIfam" id="NF003808">
    <property type="entry name" value="PRK05396.1"/>
    <property type="match status" value="1"/>
</dbReference>
<dbReference type="SUPFAM" id="SSF51735">
    <property type="entry name" value="NAD(P)-binding Rossmann-fold domains"/>
    <property type="match status" value="1"/>
</dbReference>
<dbReference type="InterPro" id="IPR036291">
    <property type="entry name" value="NAD(P)-bd_dom_sf"/>
</dbReference>
<evidence type="ECO:0000313" key="7">
    <source>
        <dbReference type="Proteomes" id="UP000216052"/>
    </source>
</evidence>
<dbReference type="Gene3D" id="3.40.50.720">
    <property type="entry name" value="NAD(P)-binding Rossmann-like Domain"/>
    <property type="match status" value="1"/>
</dbReference>
<dbReference type="GO" id="GO:0008743">
    <property type="term" value="F:L-threonine 3-dehydrogenase activity"/>
    <property type="evidence" value="ECO:0007669"/>
    <property type="project" value="UniProtKB-EC"/>
</dbReference>
<name>A0ABZ3J233_SPOA4</name>
<dbReference type="InterPro" id="IPR013154">
    <property type="entry name" value="ADH-like_N"/>
</dbReference>
<dbReference type="EC" id="1.1.1.103" evidence="6"/>
<dbReference type="EMBL" id="CP155571">
    <property type="protein sequence ID" value="XFO72201.1"/>
    <property type="molecule type" value="Genomic_DNA"/>
</dbReference>
<keyword evidence="7" id="KW-1185">Reference proteome</keyword>
<evidence type="ECO:0000313" key="6">
    <source>
        <dbReference type="EMBL" id="XFO72201.1"/>
    </source>
</evidence>
<evidence type="ECO:0000256" key="2">
    <source>
        <dbReference type="ARBA" id="ARBA00022833"/>
    </source>
</evidence>
<dbReference type="Pfam" id="PF08240">
    <property type="entry name" value="ADH_N"/>
    <property type="match status" value="1"/>
</dbReference>
<sequence>MTEFMKGIVKDKPEAGATWREDLPIPEIKDNELLIRVKAAAICGTDMHIYPWTAWAQARLKLPMVFGHEFAGEVVAIGSTVRGFEVGDRVAGETHIPCNKCYQCQTGNQHNCNDMKIIGVHTEGCFAEYIAIPVDCAWRLDDSLSFEIGAMLEPMGVAVHGVLAGDIGGKSIAVYGCGPIGLMGVGVAAACGASKIFAIDVFDQKLEVAKQMGADITLNSRNDNVIEQILQATEGQGVDITVDFTGNGNAIKEGFAILRKGGRFTLVGLPNEPVALNLTDDIIYKEATVQGVTGRLMYKTWWQCNELLKSGKIDLSPVIGRKYALKDYDQAFSALKAGATGKMLLIPDKCN</sequence>
<dbReference type="SMART" id="SM00829">
    <property type="entry name" value="PKS_ER"/>
    <property type="match status" value="1"/>
</dbReference>
<comment type="similarity">
    <text evidence="4">Belongs to the zinc-containing alcohol dehydrogenase family.</text>
</comment>
<dbReference type="Gene3D" id="3.90.180.10">
    <property type="entry name" value="Medium-chain alcohol dehydrogenases, catalytic domain"/>
    <property type="match status" value="1"/>
</dbReference>
<dbReference type="InterPro" id="IPR050129">
    <property type="entry name" value="Zn_alcohol_dh"/>
</dbReference>
<evidence type="ECO:0000256" key="1">
    <source>
        <dbReference type="ARBA" id="ARBA00022723"/>
    </source>
</evidence>
<dbReference type="InterPro" id="IPR013149">
    <property type="entry name" value="ADH-like_C"/>
</dbReference>
<dbReference type="Proteomes" id="UP000216052">
    <property type="component" value="Chromosome"/>
</dbReference>
<dbReference type="PANTHER" id="PTHR43401">
    <property type="entry name" value="L-THREONINE 3-DEHYDROGENASE"/>
    <property type="match status" value="1"/>
</dbReference>